<keyword evidence="5" id="KW-1185">Reference proteome</keyword>
<accession>U4KXY9</accession>
<dbReference type="Proteomes" id="UP000018144">
    <property type="component" value="Unassembled WGS sequence"/>
</dbReference>
<dbReference type="eggNOG" id="KOG4177">
    <property type="taxonomic scope" value="Eukaryota"/>
</dbReference>
<keyword evidence="1" id="KW-0677">Repeat</keyword>
<sequence length="484" mass="53444">MPYKSEHSFDPEDLPPIARINPAGKNMQLSAYPTAGYTNTETSPCNVPQDQATLFRLPIELILLIGEESNDCTVASLRLTCRFFNDILTPLFYKGVIKAFSLPANVQSGGRIFKLFLLAVKRDDIETLETLLQYGLKLDTRLRYYQSLLAFTLGEMRGPGAPGLPMKMLKLLIGKSEIDAMEFTAAVRSGFIEPVQMMIERVSPDTICEFITENKNILSDGIFRGGQSAACINLLLEHGALKSLNQPGDDGYTPLLKSLIFQEDANLAMILLEKGAVPYITVPFRTVTALHVAAGFLFGPIRRYENVVREPAGFTSLDVVKKILDSEYKDTLLDAVDRRGETPLMYAIRASKLETVKVLLQHKASPNIANADGLTPLKLAIDMANPTLVELLLEHGANLLLAHGACTRVKDAKGNSVLHLTLNRFESGSRVVLLEPLIRHGAEVDWPNQAGMKPLEMAKNRQIQKAVKILSTHGANEKATRYQN</sequence>
<dbReference type="PANTHER" id="PTHR24198">
    <property type="entry name" value="ANKYRIN REPEAT AND PROTEIN KINASE DOMAIN-CONTAINING PROTEIN"/>
    <property type="match status" value="1"/>
</dbReference>
<evidence type="ECO:0000313" key="4">
    <source>
        <dbReference type="EMBL" id="CCX07052.1"/>
    </source>
</evidence>
<feature type="repeat" description="ANK" evidence="3">
    <location>
        <begin position="372"/>
        <end position="404"/>
    </location>
</feature>
<gene>
    <name evidence="4" type="ORF">PCON_06639</name>
</gene>
<dbReference type="EMBL" id="HF935332">
    <property type="protein sequence ID" value="CCX07052.1"/>
    <property type="molecule type" value="Genomic_DNA"/>
</dbReference>
<dbReference type="STRING" id="1076935.U4KXY9"/>
<reference evidence="4 5" key="1">
    <citation type="journal article" date="2013" name="PLoS Genet.">
        <title>The genome and development-dependent transcriptomes of Pyronema confluens: a window into fungal evolution.</title>
        <authorList>
            <person name="Traeger S."/>
            <person name="Altegoer F."/>
            <person name="Freitag M."/>
            <person name="Gabaldon T."/>
            <person name="Kempken F."/>
            <person name="Kumar A."/>
            <person name="Marcet-Houben M."/>
            <person name="Poggeler S."/>
            <person name="Stajich J.E."/>
            <person name="Nowrousian M."/>
        </authorList>
    </citation>
    <scope>NUCLEOTIDE SEQUENCE [LARGE SCALE GENOMIC DNA]</scope>
    <source>
        <strain evidence="5">CBS 100304</strain>
        <tissue evidence="4">Vegetative mycelium</tissue>
    </source>
</reference>
<dbReference type="Gene3D" id="1.25.40.20">
    <property type="entry name" value="Ankyrin repeat-containing domain"/>
    <property type="match status" value="3"/>
</dbReference>
<organism evidence="4 5">
    <name type="scientific">Pyronema omphalodes (strain CBS 100304)</name>
    <name type="common">Pyronema confluens</name>
    <dbReference type="NCBI Taxonomy" id="1076935"/>
    <lineage>
        <taxon>Eukaryota</taxon>
        <taxon>Fungi</taxon>
        <taxon>Dikarya</taxon>
        <taxon>Ascomycota</taxon>
        <taxon>Pezizomycotina</taxon>
        <taxon>Pezizomycetes</taxon>
        <taxon>Pezizales</taxon>
        <taxon>Pyronemataceae</taxon>
        <taxon>Pyronema</taxon>
    </lineage>
</organism>
<dbReference type="SMART" id="SM00248">
    <property type="entry name" value="ANK"/>
    <property type="match status" value="6"/>
</dbReference>
<dbReference type="OrthoDB" id="539213at2759"/>
<dbReference type="SUPFAM" id="SSF48403">
    <property type="entry name" value="Ankyrin repeat"/>
    <property type="match status" value="1"/>
</dbReference>
<dbReference type="InterPro" id="IPR002110">
    <property type="entry name" value="Ankyrin_rpt"/>
</dbReference>
<dbReference type="Pfam" id="PF12796">
    <property type="entry name" value="Ank_2"/>
    <property type="match status" value="1"/>
</dbReference>
<evidence type="ECO:0000256" key="3">
    <source>
        <dbReference type="PROSITE-ProRule" id="PRU00023"/>
    </source>
</evidence>
<dbReference type="InterPro" id="IPR036770">
    <property type="entry name" value="Ankyrin_rpt-contain_sf"/>
</dbReference>
<dbReference type="PROSITE" id="PS50297">
    <property type="entry name" value="ANK_REP_REGION"/>
    <property type="match status" value="2"/>
</dbReference>
<evidence type="ECO:0000256" key="1">
    <source>
        <dbReference type="ARBA" id="ARBA00022737"/>
    </source>
</evidence>
<name>U4KXY9_PYROM</name>
<keyword evidence="2 3" id="KW-0040">ANK repeat</keyword>
<feature type="repeat" description="ANK" evidence="3">
    <location>
        <begin position="339"/>
        <end position="371"/>
    </location>
</feature>
<evidence type="ECO:0000256" key="2">
    <source>
        <dbReference type="ARBA" id="ARBA00023043"/>
    </source>
</evidence>
<protein>
    <submittedName>
        <fullName evidence="4">Similar to Ankyrin-2 acc. no. Q01484</fullName>
    </submittedName>
</protein>
<evidence type="ECO:0000313" key="5">
    <source>
        <dbReference type="Proteomes" id="UP000018144"/>
    </source>
</evidence>
<dbReference type="AlphaFoldDB" id="U4KXY9"/>
<dbReference type="PROSITE" id="PS50088">
    <property type="entry name" value="ANK_REPEAT"/>
    <property type="match status" value="2"/>
</dbReference>
<proteinExistence type="predicted"/>
<dbReference type="PANTHER" id="PTHR24198:SF165">
    <property type="entry name" value="ANKYRIN REPEAT-CONTAINING PROTEIN-RELATED"/>
    <property type="match status" value="1"/>
</dbReference>